<dbReference type="HOGENOM" id="CLU_2771010_0_0_0"/>
<gene>
    <name evidence="1" type="ORF">SPV1_02417</name>
</gene>
<sequence>MHTLTAHQESFMFIKIDKKTHEETVISSEEMVDVLEQDVNADVIDEILTEIVLGTYEHSNRSATYKYRS</sequence>
<protein>
    <submittedName>
        <fullName evidence="1">N-carbamoyl-L-amino acid amidohydrolase</fullName>
    </submittedName>
</protein>
<dbReference type="Proteomes" id="UP000005297">
    <property type="component" value="Unassembled WGS sequence"/>
</dbReference>
<reference evidence="1 2" key="1">
    <citation type="submission" date="2006-09" db="EMBL/GenBank/DDBJ databases">
        <authorList>
            <person name="Emerson D."/>
            <person name="Ferriera S."/>
            <person name="Johnson J."/>
            <person name="Kravitz S."/>
            <person name="Halpern A."/>
            <person name="Remington K."/>
            <person name="Beeson K."/>
            <person name="Tran B."/>
            <person name="Rogers Y.-H."/>
            <person name="Friedman R."/>
            <person name="Venter J.C."/>
        </authorList>
    </citation>
    <scope>NUCLEOTIDE SEQUENCE [LARGE SCALE GENOMIC DNA]</scope>
    <source>
        <strain evidence="1 2">PV-1</strain>
    </source>
</reference>
<name>Q0F1Y5_9PROT</name>
<evidence type="ECO:0000313" key="1">
    <source>
        <dbReference type="EMBL" id="EAU55765.1"/>
    </source>
</evidence>
<proteinExistence type="predicted"/>
<organism evidence="1 2">
    <name type="scientific">Mariprofundus ferrooxydans PV-1</name>
    <dbReference type="NCBI Taxonomy" id="314345"/>
    <lineage>
        <taxon>Bacteria</taxon>
        <taxon>Pseudomonadati</taxon>
        <taxon>Pseudomonadota</taxon>
        <taxon>Candidatius Mariprofundia</taxon>
        <taxon>Mariprofundales</taxon>
        <taxon>Mariprofundaceae</taxon>
        <taxon>Mariprofundus</taxon>
    </lineage>
</organism>
<comment type="caution">
    <text evidence="1">The sequence shown here is derived from an EMBL/GenBank/DDBJ whole genome shotgun (WGS) entry which is preliminary data.</text>
</comment>
<dbReference type="InParanoid" id="Q0F1Y5"/>
<keyword evidence="1" id="KW-0378">Hydrolase</keyword>
<keyword evidence="2" id="KW-1185">Reference proteome</keyword>
<dbReference type="GO" id="GO:0016787">
    <property type="term" value="F:hydrolase activity"/>
    <property type="evidence" value="ECO:0007669"/>
    <property type="project" value="UniProtKB-KW"/>
</dbReference>
<dbReference type="AlphaFoldDB" id="Q0F1Y5"/>
<evidence type="ECO:0000313" key="2">
    <source>
        <dbReference type="Proteomes" id="UP000005297"/>
    </source>
</evidence>
<accession>Q0F1Y5</accession>
<dbReference type="EMBL" id="AATS01000002">
    <property type="protein sequence ID" value="EAU55765.1"/>
    <property type="molecule type" value="Genomic_DNA"/>
</dbReference>